<keyword evidence="3" id="KW-1185">Reference proteome</keyword>
<evidence type="ECO:0000313" key="2">
    <source>
        <dbReference type="EMBL" id="TNN83300.1"/>
    </source>
</evidence>
<accession>A0A4Z2IZ94</accession>
<sequence length="503" mass="54127">MHTNTSAMQERQRAATPSSAPDSAPDSAPSSWLPAATETAKQINTTFFFFSSYTHHHSSPPRDSLLSSVCSSAPCWPPSTAALKQGSRHTSERLLRASVTLLLPANSSSSSLHCSSASWQVSAITSFNESLHASLHLLRQPAPPSSQPTPPSTPTAPPWGRSTGKRRASRRDLPSPRTHNSSGLRRGEEERRGGEEERRRVLVERKSSCAPVTVETLSLSSPTCIQCTWTMTSSTSRSCPALCDDVIIWRPDSRQPDGTLRGPWRRGGQRSEVAVLHNRARRHGNVSLKDAVDDAAAGVYGVLTLKHTGASTAPPCSSSPSPPLAQQGNCSPLGAPSQTDPGSDLSTGTSTGPGTETAGGEVLDRQTDRQVPVGAELQSPGPDTDLLKKTGPETCRHRGLQSRPEYLRVDQSTSEYLKVDQSTSEYLKTHQSQVPVLHEGLLELLLCPPVDDVPQVDAVIGCVGNVARQRQDPDSREAVPGQTCTGLETTIETRDHNRDQRPH</sequence>
<gene>
    <name evidence="2" type="ORF">EYF80_006281</name>
</gene>
<feature type="compositionally biased region" description="Basic and acidic residues" evidence="1">
    <location>
        <begin position="385"/>
        <end position="396"/>
    </location>
</feature>
<dbReference type="Proteomes" id="UP000314294">
    <property type="component" value="Unassembled WGS sequence"/>
</dbReference>
<feature type="compositionally biased region" description="Low complexity" evidence="1">
    <location>
        <begin position="14"/>
        <end position="34"/>
    </location>
</feature>
<evidence type="ECO:0000256" key="1">
    <source>
        <dbReference type="SAM" id="MobiDB-lite"/>
    </source>
</evidence>
<comment type="caution">
    <text evidence="2">The sequence shown here is derived from an EMBL/GenBank/DDBJ whole genome shotgun (WGS) entry which is preliminary data.</text>
</comment>
<feature type="region of interest" description="Disordered" evidence="1">
    <location>
        <begin position="139"/>
        <end position="201"/>
    </location>
</feature>
<feature type="compositionally biased region" description="Low complexity" evidence="1">
    <location>
        <begin position="339"/>
        <end position="361"/>
    </location>
</feature>
<dbReference type="EMBL" id="SRLO01000033">
    <property type="protein sequence ID" value="TNN83300.1"/>
    <property type="molecule type" value="Genomic_DNA"/>
</dbReference>
<feature type="region of interest" description="Disordered" evidence="1">
    <location>
        <begin position="1"/>
        <end position="34"/>
    </location>
</feature>
<name>A0A4Z2IZ94_9TELE</name>
<feature type="region of interest" description="Disordered" evidence="1">
    <location>
        <begin position="310"/>
        <end position="400"/>
    </location>
</feature>
<dbReference type="AlphaFoldDB" id="A0A4Z2IZ94"/>
<reference evidence="2 3" key="1">
    <citation type="submission" date="2019-03" db="EMBL/GenBank/DDBJ databases">
        <title>First draft genome of Liparis tanakae, snailfish: a comprehensive survey of snailfish specific genes.</title>
        <authorList>
            <person name="Kim W."/>
            <person name="Song I."/>
            <person name="Jeong J.-H."/>
            <person name="Kim D."/>
            <person name="Kim S."/>
            <person name="Ryu S."/>
            <person name="Song J.Y."/>
            <person name="Lee S.K."/>
        </authorList>
    </citation>
    <scope>NUCLEOTIDE SEQUENCE [LARGE SCALE GENOMIC DNA]</scope>
    <source>
        <tissue evidence="2">Muscle</tissue>
    </source>
</reference>
<feature type="compositionally biased region" description="Basic and acidic residues" evidence="1">
    <location>
        <begin position="491"/>
        <end position="503"/>
    </location>
</feature>
<proteinExistence type="predicted"/>
<feature type="compositionally biased region" description="Basic and acidic residues" evidence="1">
    <location>
        <begin position="185"/>
        <end position="201"/>
    </location>
</feature>
<feature type="region of interest" description="Disordered" evidence="1">
    <location>
        <begin position="469"/>
        <end position="503"/>
    </location>
</feature>
<feature type="compositionally biased region" description="Pro residues" evidence="1">
    <location>
        <begin position="141"/>
        <end position="157"/>
    </location>
</feature>
<protein>
    <submittedName>
        <fullName evidence="2">Uncharacterized protein</fullName>
    </submittedName>
</protein>
<evidence type="ECO:0000313" key="3">
    <source>
        <dbReference type="Proteomes" id="UP000314294"/>
    </source>
</evidence>
<organism evidence="2 3">
    <name type="scientific">Liparis tanakae</name>
    <name type="common">Tanaka's snailfish</name>
    <dbReference type="NCBI Taxonomy" id="230148"/>
    <lineage>
        <taxon>Eukaryota</taxon>
        <taxon>Metazoa</taxon>
        <taxon>Chordata</taxon>
        <taxon>Craniata</taxon>
        <taxon>Vertebrata</taxon>
        <taxon>Euteleostomi</taxon>
        <taxon>Actinopterygii</taxon>
        <taxon>Neopterygii</taxon>
        <taxon>Teleostei</taxon>
        <taxon>Neoteleostei</taxon>
        <taxon>Acanthomorphata</taxon>
        <taxon>Eupercaria</taxon>
        <taxon>Perciformes</taxon>
        <taxon>Cottioidei</taxon>
        <taxon>Cottales</taxon>
        <taxon>Liparidae</taxon>
        <taxon>Liparis</taxon>
    </lineage>
</organism>